<feature type="compositionally biased region" description="Basic and acidic residues" evidence="1">
    <location>
        <begin position="1"/>
        <end position="10"/>
    </location>
</feature>
<evidence type="ECO:0000313" key="3">
    <source>
        <dbReference type="Proteomes" id="UP001189429"/>
    </source>
</evidence>
<evidence type="ECO:0000313" key="2">
    <source>
        <dbReference type="EMBL" id="CAK0881542.1"/>
    </source>
</evidence>
<reference evidence="2" key="1">
    <citation type="submission" date="2023-10" db="EMBL/GenBank/DDBJ databases">
        <authorList>
            <person name="Chen Y."/>
            <person name="Shah S."/>
            <person name="Dougan E. K."/>
            <person name="Thang M."/>
            <person name="Chan C."/>
        </authorList>
    </citation>
    <scope>NUCLEOTIDE SEQUENCE [LARGE SCALE GENOMIC DNA]</scope>
</reference>
<sequence>MRSRSEREDATVAVTPPGPPLETSISTSTLASFGSLGLTLPLERGTFECIIPHGARAGSTLEVEFPDHGGQVLL</sequence>
<organism evidence="2 3">
    <name type="scientific">Prorocentrum cordatum</name>
    <dbReference type="NCBI Taxonomy" id="2364126"/>
    <lineage>
        <taxon>Eukaryota</taxon>
        <taxon>Sar</taxon>
        <taxon>Alveolata</taxon>
        <taxon>Dinophyceae</taxon>
        <taxon>Prorocentrales</taxon>
        <taxon>Prorocentraceae</taxon>
        <taxon>Prorocentrum</taxon>
    </lineage>
</organism>
<dbReference type="Proteomes" id="UP001189429">
    <property type="component" value="Unassembled WGS sequence"/>
</dbReference>
<evidence type="ECO:0008006" key="4">
    <source>
        <dbReference type="Google" id="ProtNLM"/>
    </source>
</evidence>
<feature type="region of interest" description="Disordered" evidence="1">
    <location>
        <begin position="1"/>
        <end position="26"/>
    </location>
</feature>
<comment type="caution">
    <text evidence="2">The sequence shown here is derived from an EMBL/GenBank/DDBJ whole genome shotgun (WGS) entry which is preliminary data.</text>
</comment>
<keyword evidence="3" id="KW-1185">Reference proteome</keyword>
<feature type="non-terminal residue" evidence="2">
    <location>
        <position position="74"/>
    </location>
</feature>
<gene>
    <name evidence="2" type="ORF">PCOR1329_LOCUS64350</name>
</gene>
<name>A0ABN9W5Y0_9DINO</name>
<dbReference type="EMBL" id="CAUYUJ010018199">
    <property type="protein sequence ID" value="CAK0881542.1"/>
    <property type="molecule type" value="Genomic_DNA"/>
</dbReference>
<evidence type="ECO:0000256" key="1">
    <source>
        <dbReference type="SAM" id="MobiDB-lite"/>
    </source>
</evidence>
<protein>
    <recommendedName>
        <fullName evidence="4">PilZ domain-containing protein</fullName>
    </recommendedName>
</protein>
<accession>A0ABN9W5Y0</accession>
<proteinExistence type="predicted"/>